<feature type="compositionally biased region" description="Polar residues" evidence="8">
    <location>
        <begin position="511"/>
        <end position="521"/>
    </location>
</feature>
<dbReference type="STRING" id="102285.A0A158QHR6"/>
<dbReference type="InterPro" id="IPR001164">
    <property type="entry name" value="ArfGAP_dom"/>
</dbReference>
<keyword evidence="3" id="KW-0479">Metal-binding</keyword>
<evidence type="ECO:0000259" key="9">
    <source>
        <dbReference type="PROSITE" id="PS50003"/>
    </source>
</evidence>
<name>A0A158QHR6_RODNA</name>
<dbReference type="Proteomes" id="UP000278807">
    <property type="component" value="Unassembled WGS sequence"/>
</dbReference>
<feature type="compositionally biased region" description="Basic residues" evidence="8">
    <location>
        <begin position="688"/>
        <end position="697"/>
    </location>
</feature>
<gene>
    <name evidence="11" type="ORF">HNAJ_LOCUS7934</name>
</gene>
<feature type="compositionally biased region" description="Polar residues" evidence="8">
    <location>
        <begin position="1243"/>
        <end position="1255"/>
    </location>
</feature>
<dbReference type="EMBL" id="UZAE01012154">
    <property type="protein sequence ID" value="VDO03794.1"/>
    <property type="molecule type" value="Genomic_DNA"/>
</dbReference>
<dbReference type="SUPFAM" id="SSF48403">
    <property type="entry name" value="Ankyrin repeat"/>
    <property type="match status" value="1"/>
</dbReference>
<reference evidence="11 12" key="2">
    <citation type="submission" date="2018-11" db="EMBL/GenBank/DDBJ databases">
        <authorList>
            <consortium name="Pathogen Informatics"/>
        </authorList>
    </citation>
    <scope>NUCLEOTIDE SEQUENCE [LARGE SCALE GENOMIC DNA]</scope>
</reference>
<dbReference type="Gene3D" id="3.40.50.300">
    <property type="entry name" value="P-loop containing nucleotide triphosphate hydrolases"/>
    <property type="match status" value="1"/>
</dbReference>
<evidence type="ECO:0000256" key="7">
    <source>
        <dbReference type="PROSITE-ProRule" id="PRU00288"/>
    </source>
</evidence>
<feature type="region of interest" description="Disordered" evidence="8">
    <location>
        <begin position="761"/>
        <end position="804"/>
    </location>
</feature>
<dbReference type="Gene3D" id="2.30.29.30">
    <property type="entry name" value="Pleckstrin-homology domain (PH domain)/Phosphotyrosine-binding domain (PTB)"/>
    <property type="match status" value="2"/>
</dbReference>
<dbReference type="PANTHER" id="PTHR45819:SF5">
    <property type="entry name" value="CENTAURIN-GAMMA-1A"/>
    <property type="match status" value="1"/>
</dbReference>
<dbReference type="InterPro" id="IPR027417">
    <property type="entry name" value="P-loop_NTPase"/>
</dbReference>
<accession>A0A158QHR6</accession>
<feature type="compositionally biased region" description="Low complexity" evidence="8">
    <location>
        <begin position="783"/>
        <end position="796"/>
    </location>
</feature>
<evidence type="ECO:0000313" key="12">
    <source>
        <dbReference type="Proteomes" id="UP000278807"/>
    </source>
</evidence>
<dbReference type="SMART" id="SM00175">
    <property type="entry name" value="RAB"/>
    <property type="match status" value="1"/>
</dbReference>
<proteinExistence type="inferred from homology"/>
<dbReference type="PROSITE" id="PS50115">
    <property type="entry name" value="ARFGAP"/>
    <property type="match status" value="1"/>
</dbReference>
<dbReference type="SUPFAM" id="SSF50729">
    <property type="entry name" value="PH domain-like"/>
    <property type="match status" value="1"/>
</dbReference>
<evidence type="ECO:0000259" key="10">
    <source>
        <dbReference type="PROSITE" id="PS50115"/>
    </source>
</evidence>
<dbReference type="GO" id="GO:0008270">
    <property type="term" value="F:zinc ion binding"/>
    <property type="evidence" value="ECO:0007669"/>
    <property type="project" value="UniProtKB-KW"/>
</dbReference>
<keyword evidence="4 7" id="KW-0863">Zinc-finger</keyword>
<keyword evidence="2" id="KW-0343">GTPase activation</keyword>
<dbReference type="SMART" id="SM00173">
    <property type="entry name" value="RAS"/>
    <property type="match status" value="1"/>
</dbReference>
<dbReference type="AlphaFoldDB" id="A0A158QHR6"/>
<feature type="compositionally biased region" description="Basic and acidic residues" evidence="8">
    <location>
        <begin position="532"/>
        <end position="543"/>
    </location>
</feature>
<dbReference type="PRINTS" id="PR00405">
    <property type="entry name" value="REVINTRACTNG"/>
</dbReference>
<dbReference type="GO" id="GO:0005096">
    <property type="term" value="F:GTPase activator activity"/>
    <property type="evidence" value="ECO:0007669"/>
    <property type="project" value="UniProtKB-KW"/>
</dbReference>
<evidence type="ECO:0000256" key="5">
    <source>
        <dbReference type="ARBA" id="ARBA00022833"/>
    </source>
</evidence>
<reference evidence="13" key="1">
    <citation type="submission" date="2016-04" db="UniProtKB">
        <authorList>
            <consortium name="WormBaseParasite"/>
        </authorList>
    </citation>
    <scope>IDENTIFICATION</scope>
</reference>
<dbReference type="PANTHER" id="PTHR45819">
    <property type="entry name" value="CENTAURIN-GAMMA-1A"/>
    <property type="match status" value="1"/>
</dbReference>
<dbReference type="InterPro" id="IPR001806">
    <property type="entry name" value="Small_GTPase"/>
</dbReference>
<keyword evidence="6" id="KW-0040">ANK repeat</keyword>
<evidence type="ECO:0000256" key="6">
    <source>
        <dbReference type="ARBA" id="ARBA00023043"/>
    </source>
</evidence>
<evidence type="ECO:0000256" key="1">
    <source>
        <dbReference type="ARBA" id="ARBA00005430"/>
    </source>
</evidence>
<evidence type="ECO:0000313" key="11">
    <source>
        <dbReference type="EMBL" id="VDO03794.1"/>
    </source>
</evidence>
<feature type="compositionally biased region" description="Polar residues" evidence="8">
    <location>
        <begin position="665"/>
        <end position="684"/>
    </location>
</feature>
<organism evidence="13">
    <name type="scientific">Rodentolepis nana</name>
    <name type="common">Dwarf tapeworm</name>
    <name type="synonym">Hymenolepis nana</name>
    <dbReference type="NCBI Taxonomy" id="102285"/>
    <lineage>
        <taxon>Eukaryota</taxon>
        <taxon>Metazoa</taxon>
        <taxon>Spiralia</taxon>
        <taxon>Lophotrochozoa</taxon>
        <taxon>Platyhelminthes</taxon>
        <taxon>Cestoda</taxon>
        <taxon>Eucestoda</taxon>
        <taxon>Cyclophyllidea</taxon>
        <taxon>Hymenolepididae</taxon>
        <taxon>Rodentolepis</taxon>
    </lineage>
</organism>
<feature type="region of interest" description="Disordered" evidence="8">
    <location>
        <begin position="344"/>
        <end position="382"/>
    </location>
</feature>
<feature type="region of interest" description="Disordered" evidence="8">
    <location>
        <begin position="484"/>
        <end position="543"/>
    </location>
</feature>
<dbReference type="Gene3D" id="1.10.220.150">
    <property type="entry name" value="Arf GTPase activating protein"/>
    <property type="match status" value="1"/>
</dbReference>
<dbReference type="Gene3D" id="1.25.40.20">
    <property type="entry name" value="Ankyrin repeat-containing domain"/>
    <property type="match status" value="1"/>
</dbReference>
<dbReference type="InterPro" id="IPR011993">
    <property type="entry name" value="PH-like_dom_sf"/>
</dbReference>
<dbReference type="InterPro" id="IPR037278">
    <property type="entry name" value="ARFGAP/RecO"/>
</dbReference>
<evidence type="ECO:0000256" key="4">
    <source>
        <dbReference type="ARBA" id="ARBA00022771"/>
    </source>
</evidence>
<dbReference type="SUPFAM" id="SSF57863">
    <property type="entry name" value="ArfGap/RecO-like zinc finger"/>
    <property type="match status" value="1"/>
</dbReference>
<sequence length="1263" mass="138071">MPSIPGPEGGEDINSNDIKLEIARFESVHPAIYAMYDLIESLTDRRQAEMFRRQVASVEGNQEWTLGHTVPQIKLGLLGAVNSGKSALVHRYLTGTYLKDESPEGGRFKKEVVLDGMSYLLLIRDEGGAPDEQFSRWIDGAVFVFSLDSEESFRVVCDYFERLDTYRETHDLPIILVGTQDSTSDANPRVIDDAKARRLANSLNKCPYYETCSTYGLNVERVFQDACIKIVQSRPDLNYLLSGGGSAPQFPRGAQQFQMFPPRNQPLYPMQQAIPMQPQHMNTNNYRDRMIQPLSQIHSATMGGVDPGLSNCLSQQMSLQCMHANTTARGGSYQHRLPPLPVDNSTNGSINTSTSGSVLTSQSNDSRRADMHNNPGFEPDFGDPLLVSNEAPIIGTMPRVITPVVLAPPESPVYPQSHCTLLPQDTYWGVYPFVVPEVTHLFGNAGTQDGSGLTQWYATSNSSFTDLRGTHLDRNDIDAVATEWPTLNTHHENRMSPSVPDNEPRGETKDSLTPSSTPTQSRKTRPKSNLFRKTDDTREKEKKVIDGIGSGRSIPVKQGYLYKRTCKPLNKEWKTKKYVALTDDSRLIYHPSIQDYVQNTHGKEIDLSRVTIKIPGVIFRQTGGQAPNSTNGSRNANTAEGKRSFSIFLFLFLDKVGGSMDTTSIDPSVSGNDPCNRFSNSQQPVKDAKKRYRRVKNAQKSGTTDGYESEGYEFQLISMDRQWNFEAHSSEDRDDWVSHIDQAIITRLQLLDSSNKRPEGGFYSGSAAHGGGAESDMPSNSWGPSIPGSGTTGSDPGVKDGERGDNMRVDEAMAKSLRAVSGNDACADCGAPDPDWASLNLGEMVCIECSGVHRRLGTHISRIRSLMLDDWTPEAAAVMRAIGNTLANSVWEAAVPGNAASRRKPDSRSSKEEMESWIRSKYEHREFLPPLPYPEAPLQQQLIDAIARQDTRQVILCLARATPDTVNAPYSRQDPRAAIHIAATLGNLVYLQLLLWYNGDPTVVDSEGRNAFYYAHCSYHFDCANFLARNGCPRQAVPAPTINHFSAMHQQQQQQLSKQQHQTTSVQQQQAPQSVPPPSSSAMTPKHHQAAVAAYQQQVQQQQVAAAAAMGYRGAPAAVAGSPGMPPPNPQGMMAGGFAPVFMHNIMPVSSSNPMHGTMGGNNGGGGLSQATVAAGATLPRRRGPFGCPTAGPAPGQPGCYLPPNQSQAPPSVVNSSMANRPLPVAGAFDPNNGRPLVPPPSSNSTPVQAQQQSRLPDKEVGI</sequence>
<evidence type="ECO:0000313" key="13">
    <source>
        <dbReference type="WBParaSite" id="HNAJ_0000793801-mRNA-1"/>
    </source>
</evidence>
<dbReference type="WBParaSite" id="HNAJ_0000793801-mRNA-1">
    <property type="protein sequence ID" value="HNAJ_0000793801-mRNA-1"/>
    <property type="gene ID" value="HNAJ_0000793801"/>
</dbReference>
<dbReference type="PROSITE" id="PS51419">
    <property type="entry name" value="RAB"/>
    <property type="match status" value="1"/>
</dbReference>
<dbReference type="FunFam" id="3.40.50.300:FF:000178">
    <property type="entry name" value="Arf-GAP with GTPase, ANK repeat and PH domain-containing protein 1"/>
    <property type="match status" value="1"/>
</dbReference>
<dbReference type="SMART" id="SM00105">
    <property type="entry name" value="ArfGap"/>
    <property type="match status" value="1"/>
</dbReference>
<dbReference type="Pfam" id="PF00071">
    <property type="entry name" value="Ras"/>
    <property type="match status" value="1"/>
</dbReference>
<evidence type="ECO:0000256" key="3">
    <source>
        <dbReference type="ARBA" id="ARBA00022723"/>
    </source>
</evidence>
<protein>
    <submittedName>
        <fullName evidence="13">Centaurin-gamma-1A</fullName>
    </submittedName>
</protein>
<evidence type="ECO:0000256" key="8">
    <source>
        <dbReference type="SAM" id="MobiDB-lite"/>
    </source>
</evidence>
<dbReference type="PROSITE" id="PS50003">
    <property type="entry name" value="PH_DOMAIN"/>
    <property type="match status" value="1"/>
</dbReference>
<dbReference type="GO" id="GO:0005525">
    <property type="term" value="F:GTP binding"/>
    <property type="evidence" value="ECO:0007669"/>
    <property type="project" value="InterPro"/>
</dbReference>
<feature type="compositionally biased region" description="Low complexity" evidence="8">
    <location>
        <begin position="1050"/>
        <end position="1073"/>
    </location>
</feature>
<dbReference type="CDD" id="cd08836">
    <property type="entry name" value="ArfGap_AGAP"/>
    <property type="match status" value="1"/>
</dbReference>
<keyword evidence="12" id="KW-1185">Reference proteome</keyword>
<feature type="region of interest" description="Disordered" evidence="8">
    <location>
        <begin position="1050"/>
        <end position="1095"/>
    </location>
</feature>
<evidence type="ECO:0000256" key="2">
    <source>
        <dbReference type="ARBA" id="ARBA00022468"/>
    </source>
</evidence>
<comment type="similarity">
    <text evidence="1">Belongs to the centaurin gamma-like family.</text>
</comment>
<feature type="domain" description="PH" evidence="9">
    <location>
        <begin position="554"/>
        <end position="745"/>
    </location>
</feature>
<feature type="region of interest" description="Disordered" evidence="8">
    <location>
        <begin position="665"/>
        <end position="707"/>
    </location>
</feature>
<dbReference type="InterPro" id="IPR001849">
    <property type="entry name" value="PH_domain"/>
</dbReference>
<dbReference type="InterPro" id="IPR038508">
    <property type="entry name" value="ArfGAP_dom_sf"/>
</dbReference>
<feature type="compositionally biased region" description="Polar residues" evidence="8">
    <location>
        <begin position="1204"/>
        <end position="1219"/>
    </location>
</feature>
<dbReference type="OrthoDB" id="6136903at2759"/>
<dbReference type="InterPro" id="IPR036770">
    <property type="entry name" value="Ankyrin_rpt-contain_sf"/>
</dbReference>
<feature type="domain" description="Arf-GAP" evidence="10">
    <location>
        <begin position="811"/>
        <end position="935"/>
    </location>
</feature>
<dbReference type="SMART" id="SM00233">
    <property type="entry name" value="PH"/>
    <property type="match status" value="1"/>
</dbReference>
<dbReference type="PROSITE" id="PS51421">
    <property type="entry name" value="RAS"/>
    <property type="match status" value="1"/>
</dbReference>
<dbReference type="FunFam" id="1.10.220.150:FF:000009">
    <property type="entry name" value="stromal membrane-associated protein 1 isoform X1"/>
    <property type="match status" value="1"/>
</dbReference>
<keyword evidence="5" id="KW-0862">Zinc</keyword>
<dbReference type="GO" id="GO:0003924">
    <property type="term" value="F:GTPase activity"/>
    <property type="evidence" value="ECO:0007669"/>
    <property type="project" value="InterPro"/>
</dbReference>
<feature type="region of interest" description="Disordered" evidence="8">
    <location>
        <begin position="1197"/>
        <end position="1263"/>
    </location>
</feature>
<dbReference type="InterPro" id="IPR051282">
    <property type="entry name" value="Arf-GAP_GTPase_ANK_PH"/>
</dbReference>
<feature type="compositionally biased region" description="Low complexity" evidence="8">
    <location>
        <begin position="344"/>
        <end position="357"/>
    </location>
</feature>
<dbReference type="SUPFAM" id="SSF52540">
    <property type="entry name" value="P-loop containing nucleoside triphosphate hydrolases"/>
    <property type="match status" value="1"/>
</dbReference>
<dbReference type="Pfam" id="PF01412">
    <property type="entry name" value="ArfGap"/>
    <property type="match status" value="1"/>
</dbReference>